<evidence type="ECO:0000313" key="3">
    <source>
        <dbReference type="Proteomes" id="UP000567179"/>
    </source>
</evidence>
<dbReference type="InterPro" id="IPR034444">
    <property type="entry name" value="Nuo17.8"/>
</dbReference>
<reference evidence="2 3" key="1">
    <citation type="journal article" date="2020" name="ISME J.">
        <title>Uncovering the hidden diversity of litter-decomposition mechanisms in mushroom-forming fungi.</title>
        <authorList>
            <person name="Floudas D."/>
            <person name="Bentzer J."/>
            <person name="Ahren D."/>
            <person name="Johansson T."/>
            <person name="Persson P."/>
            <person name="Tunlid A."/>
        </authorList>
    </citation>
    <scope>NUCLEOTIDE SEQUENCE [LARGE SCALE GENOMIC DNA]</scope>
    <source>
        <strain evidence="2 3">CBS 101986</strain>
    </source>
</reference>
<dbReference type="EMBL" id="JAACJJ010000028">
    <property type="protein sequence ID" value="KAF5320982.1"/>
    <property type="molecule type" value="Genomic_DNA"/>
</dbReference>
<dbReference type="PANTHER" id="PTHR42100">
    <property type="entry name" value="OXIDOREDUCTASE 178 KDA SUBUNIT, PUTATIVE (AFU_ORTHOLOGUE AFUA_8G04320)-RELATED"/>
    <property type="match status" value="1"/>
</dbReference>
<name>A0A8H5F2A5_9AGAR</name>
<sequence length="163" mass="18172">MSLARRAALRASRTKPVFTTVQTRAGSSSAHDDHHHEADTAQYPPESFATPFWRNVLLLSIGTVLAVKYAPEANEDAYLTRWIAMYKPSADTWLERNAMHTANQREKASETQLVQDAMKPAVHRFRYPQSMTQASPFVIGVGQDVDMASVVPKQNHDNAFASS</sequence>
<evidence type="ECO:0000313" key="2">
    <source>
        <dbReference type="EMBL" id="KAF5320982.1"/>
    </source>
</evidence>
<feature type="region of interest" description="Disordered" evidence="1">
    <location>
        <begin position="15"/>
        <end position="43"/>
    </location>
</feature>
<dbReference type="GO" id="GO:0005739">
    <property type="term" value="C:mitochondrion"/>
    <property type="evidence" value="ECO:0007669"/>
    <property type="project" value="InterPro"/>
</dbReference>
<protein>
    <submittedName>
        <fullName evidence="2">Uncharacterized protein</fullName>
    </submittedName>
</protein>
<accession>A0A8H5F2A5</accession>
<dbReference type="PANTHER" id="PTHR42100:SF1">
    <property type="entry name" value="OXIDOREDUCTASE 178 KDA SUBUNIT, PUTATIVE (AFU_ORTHOLOGUE AFUA_8G04320)-RELATED"/>
    <property type="match status" value="1"/>
</dbReference>
<comment type="caution">
    <text evidence="2">The sequence shown here is derived from an EMBL/GenBank/DDBJ whole genome shotgun (WGS) entry which is preliminary data.</text>
</comment>
<gene>
    <name evidence="2" type="ORF">D9619_001413</name>
</gene>
<proteinExistence type="predicted"/>
<feature type="compositionally biased region" description="Basic and acidic residues" evidence="1">
    <location>
        <begin position="30"/>
        <end position="39"/>
    </location>
</feature>
<keyword evidence="3" id="KW-1185">Reference proteome</keyword>
<organism evidence="2 3">
    <name type="scientific">Psilocybe cf. subviscida</name>
    <dbReference type="NCBI Taxonomy" id="2480587"/>
    <lineage>
        <taxon>Eukaryota</taxon>
        <taxon>Fungi</taxon>
        <taxon>Dikarya</taxon>
        <taxon>Basidiomycota</taxon>
        <taxon>Agaricomycotina</taxon>
        <taxon>Agaricomycetes</taxon>
        <taxon>Agaricomycetidae</taxon>
        <taxon>Agaricales</taxon>
        <taxon>Agaricineae</taxon>
        <taxon>Strophariaceae</taxon>
        <taxon>Psilocybe</taxon>
    </lineage>
</organism>
<dbReference type="Proteomes" id="UP000567179">
    <property type="component" value="Unassembled WGS sequence"/>
</dbReference>
<evidence type="ECO:0000256" key="1">
    <source>
        <dbReference type="SAM" id="MobiDB-lite"/>
    </source>
</evidence>
<dbReference type="OrthoDB" id="2120038at2759"/>
<dbReference type="AlphaFoldDB" id="A0A8H5F2A5"/>